<dbReference type="EMBL" id="JAWDGP010006298">
    <property type="protein sequence ID" value="KAK3743819.1"/>
    <property type="molecule type" value="Genomic_DNA"/>
</dbReference>
<organism evidence="1 2">
    <name type="scientific">Elysia crispata</name>
    <name type="common">lettuce slug</name>
    <dbReference type="NCBI Taxonomy" id="231223"/>
    <lineage>
        <taxon>Eukaryota</taxon>
        <taxon>Metazoa</taxon>
        <taxon>Spiralia</taxon>
        <taxon>Lophotrochozoa</taxon>
        <taxon>Mollusca</taxon>
        <taxon>Gastropoda</taxon>
        <taxon>Heterobranchia</taxon>
        <taxon>Euthyneura</taxon>
        <taxon>Panpulmonata</taxon>
        <taxon>Sacoglossa</taxon>
        <taxon>Placobranchoidea</taxon>
        <taxon>Plakobranchidae</taxon>
        <taxon>Elysia</taxon>
    </lineage>
</organism>
<name>A0AAE1CXX1_9GAST</name>
<reference evidence="1" key="1">
    <citation type="journal article" date="2023" name="G3 (Bethesda)">
        <title>A reference genome for the long-term kleptoplast-retaining sea slug Elysia crispata morphotype clarki.</title>
        <authorList>
            <person name="Eastman K.E."/>
            <person name="Pendleton A.L."/>
            <person name="Shaikh M.A."/>
            <person name="Suttiyut T."/>
            <person name="Ogas R."/>
            <person name="Tomko P."/>
            <person name="Gavelis G."/>
            <person name="Widhalm J.R."/>
            <person name="Wisecaver J.H."/>
        </authorList>
    </citation>
    <scope>NUCLEOTIDE SEQUENCE</scope>
    <source>
        <strain evidence="1">ECLA1</strain>
    </source>
</reference>
<gene>
    <name evidence="1" type="ORF">RRG08_043550</name>
</gene>
<dbReference type="Proteomes" id="UP001283361">
    <property type="component" value="Unassembled WGS sequence"/>
</dbReference>
<protein>
    <submittedName>
        <fullName evidence="1">Uncharacterized protein</fullName>
    </submittedName>
</protein>
<accession>A0AAE1CXX1</accession>
<evidence type="ECO:0000313" key="2">
    <source>
        <dbReference type="Proteomes" id="UP001283361"/>
    </source>
</evidence>
<sequence length="178" mass="19419">MHERALTEFWARLVLAKWHSIKVPDAQCPVPGSCAPALRSDETRSRDAECEELSGARPGACFIERKRNESSRSTERASHPQNGYVELACWPPGEALRALLALKKASPAGDNDLGTPNGTRMLKTSVPVGRACVPWAASASVSQAEVSVIAGLGCQWRPLCSRLSLETNRRQRVTLTRN</sequence>
<comment type="caution">
    <text evidence="1">The sequence shown here is derived from an EMBL/GenBank/DDBJ whole genome shotgun (WGS) entry which is preliminary data.</text>
</comment>
<proteinExistence type="predicted"/>
<evidence type="ECO:0000313" key="1">
    <source>
        <dbReference type="EMBL" id="KAK3743819.1"/>
    </source>
</evidence>
<dbReference type="AlphaFoldDB" id="A0AAE1CXX1"/>
<keyword evidence="2" id="KW-1185">Reference proteome</keyword>